<keyword evidence="3" id="KW-1185">Reference proteome</keyword>
<comment type="caution">
    <text evidence="2">The sequence shown here is derived from an EMBL/GenBank/DDBJ whole genome shotgun (WGS) entry which is preliminary data.</text>
</comment>
<evidence type="ECO:0000313" key="2">
    <source>
        <dbReference type="EMBL" id="PAV80392.1"/>
    </source>
</evidence>
<dbReference type="PANTHER" id="PTHR47324">
    <property type="entry name" value="PROTEIN IRG-7-RELATED"/>
    <property type="match status" value="1"/>
</dbReference>
<dbReference type="Proteomes" id="UP000218231">
    <property type="component" value="Unassembled WGS sequence"/>
</dbReference>
<gene>
    <name evidence="2" type="ORF">WR25_20664</name>
</gene>
<feature type="domain" description="EGF-like" evidence="1">
    <location>
        <begin position="47"/>
        <end position="58"/>
    </location>
</feature>
<dbReference type="AlphaFoldDB" id="A0A2A2L2I0"/>
<organism evidence="2 3">
    <name type="scientific">Diploscapter pachys</name>
    <dbReference type="NCBI Taxonomy" id="2018661"/>
    <lineage>
        <taxon>Eukaryota</taxon>
        <taxon>Metazoa</taxon>
        <taxon>Ecdysozoa</taxon>
        <taxon>Nematoda</taxon>
        <taxon>Chromadorea</taxon>
        <taxon>Rhabditida</taxon>
        <taxon>Rhabditina</taxon>
        <taxon>Rhabditomorpha</taxon>
        <taxon>Rhabditoidea</taxon>
        <taxon>Rhabditidae</taxon>
        <taxon>Diploscapter</taxon>
    </lineage>
</organism>
<evidence type="ECO:0000313" key="3">
    <source>
        <dbReference type="Proteomes" id="UP000218231"/>
    </source>
</evidence>
<proteinExistence type="predicted"/>
<dbReference type="PANTHER" id="PTHR47324:SF3">
    <property type="entry name" value="EGF-LIKE DOMAIN-CONTAINING PROTEIN"/>
    <property type="match status" value="1"/>
</dbReference>
<dbReference type="EMBL" id="LIAE01007279">
    <property type="protein sequence ID" value="PAV80392.1"/>
    <property type="molecule type" value="Genomic_DNA"/>
</dbReference>
<accession>A0A2A2L2I0</accession>
<dbReference type="STRING" id="2018661.A0A2A2L2I0"/>
<protein>
    <recommendedName>
        <fullName evidence="1">EGF-like domain-containing protein</fullName>
    </recommendedName>
</protein>
<dbReference type="EMBL" id="LIAE01007279">
    <property type="protein sequence ID" value="PAV80391.1"/>
    <property type="molecule type" value="Genomic_DNA"/>
</dbReference>
<dbReference type="PROSITE" id="PS00022">
    <property type="entry name" value="EGF_1"/>
    <property type="match status" value="1"/>
</dbReference>
<reference evidence="2 3" key="1">
    <citation type="journal article" date="2017" name="Curr. Biol.">
        <title>Genome architecture and evolution of a unichromosomal asexual nematode.</title>
        <authorList>
            <person name="Fradin H."/>
            <person name="Zegar C."/>
            <person name="Gutwein M."/>
            <person name="Lucas J."/>
            <person name="Kovtun M."/>
            <person name="Corcoran D."/>
            <person name="Baugh L.R."/>
            <person name="Kiontke K."/>
            <person name="Gunsalus K."/>
            <person name="Fitch D.H."/>
            <person name="Piano F."/>
        </authorList>
    </citation>
    <scope>NUCLEOTIDE SEQUENCE [LARGE SCALE GENOMIC DNA]</scope>
    <source>
        <strain evidence="2">PF1309</strain>
    </source>
</reference>
<evidence type="ECO:0000259" key="1">
    <source>
        <dbReference type="PROSITE" id="PS00022"/>
    </source>
</evidence>
<dbReference type="InterPro" id="IPR053295">
    <property type="entry name" value="Innate_immunity_reg"/>
</dbReference>
<sequence length="471" mass="53070">MKMFLFMDIDSVPELSTSTIKNSIKSNKISLDNSCQNFGIQNDQGNCSCPMDGYGPNCESKTCTSSVNKSMNATTSMIFVISLRDSMSTDIQLLINGIPTLIADWNNFNPYKPVANFIVTTFIQIDNLYYIYTDLFLYQIDLLRYLKGLILFNVNDNQPVLSAIYAVQSYAPEMIPGSLVFVLTDSLPNDGVANDYRLSPNNNESMLIAQTLQWNNRIIFLISKRENSSVNSSDPAFDAYRRVSRAVHGDVLIMNKQELNDTLYWMICYYYQMADIHALYGVNSQIGLALDSDYATESVYIVISVEINQTLSTIKTATGSLLSPQFNTSLFAIYRTSYFQTKSLTLAPNSDTYNVRIFINSANSVWISYHKNPTVDVGDSYALADIQYATGYSNWPAVNKIQFYIAPSNDDRTPIGKTYQGSLRNESCTFPWAYGSIDQCTPGPYTQFVKLYGANNTEYFRILPGYCFSQN</sequence>
<name>A0A2A2L2I0_9BILA</name>
<dbReference type="OrthoDB" id="5779730at2759"/>
<dbReference type="InterPro" id="IPR000742">
    <property type="entry name" value="EGF"/>
</dbReference>